<name>A0A914Q718_9BILA</name>
<dbReference type="PANTHER" id="PTHR19375">
    <property type="entry name" value="HEAT SHOCK PROTEIN 70KDA"/>
    <property type="match status" value="1"/>
</dbReference>
<evidence type="ECO:0000256" key="3">
    <source>
        <dbReference type="ARBA" id="ARBA00022840"/>
    </source>
</evidence>
<evidence type="ECO:0000256" key="1">
    <source>
        <dbReference type="ARBA" id="ARBA00007381"/>
    </source>
</evidence>
<keyword evidence="2" id="KW-0547">Nucleotide-binding</keyword>
<accession>A0A914Q718</accession>
<dbReference type="InterPro" id="IPR043129">
    <property type="entry name" value="ATPase_NBD"/>
</dbReference>
<evidence type="ECO:0000313" key="4">
    <source>
        <dbReference type="Proteomes" id="UP000887578"/>
    </source>
</evidence>
<dbReference type="WBParaSite" id="PDA_v2.g24817.t1">
    <property type="protein sequence ID" value="PDA_v2.g24817.t1"/>
    <property type="gene ID" value="PDA_v2.g24817"/>
</dbReference>
<dbReference type="Gene3D" id="3.30.420.40">
    <property type="match status" value="1"/>
</dbReference>
<dbReference type="Proteomes" id="UP000887578">
    <property type="component" value="Unplaced"/>
</dbReference>
<dbReference type="InterPro" id="IPR013126">
    <property type="entry name" value="Hsp_70_fam"/>
</dbReference>
<dbReference type="FunFam" id="3.30.30.30:FF:000005">
    <property type="entry name" value="Heat shock protein ssb1"/>
    <property type="match status" value="1"/>
</dbReference>
<sequence length="259" mass="29409">MKITPELLNDRELTFTLKIDENFIVSYDFTVIETVESTQWRVKNFYANQKKVDTTYDIPQKDFINNLNINAVGIDLGMTKSCVGVNRTNGIELVAIDGSERQLPSYVSFKEKDPICGQLVINQLESYAKSTVFDIKRIIGRNFYEIQINSGWPFEVIKNDMDKPQLRVQSYEGSIVRHPEEISAILLKHVKQKVEEFQGKIMDEAVITVPAGYNENQKIATHVAADLAGFKTVHLLAEPIAASIAYFVDRPIPSNFNML</sequence>
<evidence type="ECO:0000256" key="2">
    <source>
        <dbReference type="ARBA" id="ARBA00022741"/>
    </source>
</evidence>
<organism evidence="4 5">
    <name type="scientific">Panagrolaimus davidi</name>
    <dbReference type="NCBI Taxonomy" id="227884"/>
    <lineage>
        <taxon>Eukaryota</taxon>
        <taxon>Metazoa</taxon>
        <taxon>Ecdysozoa</taxon>
        <taxon>Nematoda</taxon>
        <taxon>Chromadorea</taxon>
        <taxon>Rhabditida</taxon>
        <taxon>Tylenchina</taxon>
        <taxon>Panagrolaimomorpha</taxon>
        <taxon>Panagrolaimoidea</taxon>
        <taxon>Panagrolaimidae</taxon>
        <taxon>Panagrolaimus</taxon>
    </lineage>
</organism>
<dbReference type="AlphaFoldDB" id="A0A914Q718"/>
<proteinExistence type="inferred from homology"/>
<protein>
    <submittedName>
        <fullName evidence="5">Uncharacterized protein</fullName>
    </submittedName>
</protein>
<dbReference type="GO" id="GO:0140662">
    <property type="term" value="F:ATP-dependent protein folding chaperone"/>
    <property type="evidence" value="ECO:0007669"/>
    <property type="project" value="InterPro"/>
</dbReference>
<keyword evidence="4" id="KW-1185">Reference proteome</keyword>
<dbReference type="GO" id="GO:0005524">
    <property type="term" value="F:ATP binding"/>
    <property type="evidence" value="ECO:0007669"/>
    <property type="project" value="UniProtKB-KW"/>
</dbReference>
<comment type="similarity">
    <text evidence="1">Belongs to the heat shock protein 70 family.</text>
</comment>
<dbReference type="SUPFAM" id="SSF53067">
    <property type="entry name" value="Actin-like ATPase domain"/>
    <property type="match status" value="1"/>
</dbReference>
<keyword evidence="3" id="KW-0067">ATP-binding</keyword>
<dbReference type="Pfam" id="PF00012">
    <property type="entry name" value="HSP70"/>
    <property type="match status" value="1"/>
</dbReference>
<evidence type="ECO:0000313" key="5">
    <source>
        <dbReference type="WBParaSite" id="PDA_v2.g24817.t1"/>
    </source>
</evidence>
<reference evidence="5" key="1">
    <citation type="submission" date="2022-11" db="UniProtKB">
        <authorList>
            <consortium name="WormBaseParasite"/>
        </authorList>
    </citation>
    <scope>IDENTIFICATION</scope>
</reference>
<dbReference type="PRINTS" id="PR00301">
    <property type="entry name" value="HEATSHOCK70"/>
</dbReference>